<dbReference type="GO" id="GO:0005525">
    <property type="term" value="F:GTP binding"/>
    <property type="evidence" value="ECO:0007669"/>
    <property type="project" value="InterPro"/>
</dbReference>
<dbReference type="InterPro" id="IPR006073">
    <property type="entry name" value="GTP-bd"/>
</dbReference>
<dbReference type="SUPFAM" id="SSF52540">
    <property type="entry name" value="P-loop containing nucleoside triphosphate hydrolases"/>
    <property type="match status" value="1"/>
</dbReference>
<dbReference type="Pfam" id="PF01926">
    <property type="entry name" value="MMR_HSR1"/>
    <property type="match status" value="1"/>
</dbReference>
<organism evidence="2">
    <name type="scientific">bioreactor metagenome</name>
    <dbReference type="NCBI Taxonomy" id="1076179"/>
    <lineage>
        <taxon>unclassified sequences</taxon>
        <taxon>metagenomes</taxon>
        <taxon>ecological metagenomes</taxon>
    </lineage>
</organism>
<protein>
    <submittedName>
        <fullName evidence="2">tRNA modification GTPase MnmE</fullName>
        <ecNumber evidence="2">3.6.-.-</ecNumber>
    </submittedName>
</protein>
<evidence type="ECO:0000259" key="1">
    <source>
        <dbReference type="Pfam" id="PF01926"/>
    </source>
</evidence>
<dbReference type="GO" id="GO:0016787">
    <property type="term" value="F:hydrolase activity"/>
    <property type="evidence" value="ECO:0007669"/>
    <property type="project" value="UniProtKB-KW"/>
</dbReference>
<reference evidence="2" key="1">
    <citation type="submission" date="2019-08" db="EMBL/GenBank/DDBJ databases">
        <authorList>
            <person name="Kucharzyk K."/>
            <person name="Murdoch R.W."/>
            <person name="Higgins S."/>
            <person name="Loffler F."/>
        </authorList>
    </citation>
    <scope>NUCLEOTIDE SEQUENCE</scope>
</reference>
<proteinExistence type="predicted"/>
<gene>
    <name evidence="2" type="primary">mnmE_3</name>
    <name evidence="2" type="ORF">SDC9_06130</name>
</gene>
<dbReference type="EC" id="3.6.-.-" evidence="2"/>
<keyword evidence="2" id="KW-0378">Hydrolase</keyword>
<dbReference type="InterPro" id="IPR027417">
    <property type="entry name" value="P-loop_NTPase"/>
</dbReference>
<feature type="domain" description="G" evidence="1">
    <location>
        <begin position="5"/>
        <end position="157"/>
    </location>
</feature>
<accession>A0A644T1A3</accession>
<dbReference type="CDD" id="cd00882">
    <property type="entry name" value="Ras_like_GTPase"/>
    <property type="match status" value="1"/>
</dbReference>
<dbReference type="Gene3D" id="3.40.50.300">
    <property type="entry name" value="P-loop containing nucleotide triphosphate hydrolases"/>
    <property type="match status" value="1"/>
</dbReference>
<sequence length="201" mass="22533">MREFIVVGRPNSGKTMFVLNFAGYLGSKSLDMTFRTYDGLMTCRHFTLDEAKRELCGMTQHKTRSLQTIVLKIPLGKTTINFKLTDTCGLISKIHHDEVVRRGMAQTLDWMRSSDFVLHIIDASLAFAEATAEADNIDIEIYNYGKARHNYALLANKIDILSAKDNLVKLNAVFANIPVIPISGQYGNGFKEVKACVVRNI</sequence>
<evidence type="ECO:0000313" key="2">
    <source>
        <dbReference type="EMBL" id="MPL60569.1"/>
    </source>
</evidence>
<name>A0A644T1A3_9ZZZZ</name>
<dbReference type="EMBL" id="VSSQ01000012">
    <property type="protein sequence ID" value="MPL60569.1"/>
    <property type="molecule type" value="Genomic_DNA"/>
</dbReference>
<dbReference type="AlphaFoldDB" id="A0A644T1A3"/>
<comment type="caution">
    <text evidence="2">The sequence shown here is derived from an EMBL/GenBank/DDBJ whole genome shotgun (WGS) entry which is preliminary data.</text>
</comment>